<comment type="caution">
    <text evidence="2">The sequence shown here is derived from an EMBL/GenBank/DDBJ whole genome shotgun (WGS) entry which is preliminary data.</text>
</comment>
<dbReference type="GeneID" id="81599065"/>
<sequence>MGCMYRWGLMDLPRALSIFCLRDSPHSFSPIDCAMRNIIVDSASIYNNILQVAFNNDINDPGLIRYQGEATHGMVITPVGEPERRLLTGSPTGAMVASEALPGTQRHPELQ</sequence>
<proteinExistence type="predicted"/>
<reference evidence="2" key="1">
    <citation type="submission" date="2022-12" db="EMBL/GenBank/DDBJ databases">
        <authorList>
            <person name="Petersen C."/>
        </authorList>
    </citation>
    <scope>NUCLEOTIDE SEQUENCE</scope>
    <source>
        <strain evidence="2">IBT 16125</strain>
    </source>
</reference>
<gene>
    <name evidence="2" type="ORF">N7458_005440</name>
</gene>
<feature type="region of interest" description="Disordered" evidence="1">
    <location>
        <begin position="87"/>
        <end position="111"/>
    </location>
</feature>
<accession>A0AAD6C8G0</accession>
<reference evidence="2" key="2">
    <citation type="journal article" date="2023" name="IMA Fungus">
        <title>Comparative genomic study of the Penicillium genus elucidates a diverse pangenome and 15 lateral gene transfer events.</title>
        <authorList>
            <person name="Petersen C."/>
            <person name="Sorensen T."/>
            <person name="Nielsen M.R."/>
            <person name="Sondergaard T.E."/>
            <person name="Sorensen J.L."/>
            <person name="Fitzpatrick D.A."/>
            <person name="Frisvad J.C."/>
            <person name="Nielsen K.L."/>
        </authorList>
    </citation>
    <scope>NUCLEOTIDE SEQUENCE</scope>
    <source>
        <strain evidence="2">IBT 16125</strain>
    </source>
</reference>
<protein>
    <submittedName>
        <fullName evidence="2">Uncharacterized protein</fullName>
    </submittedName>
</protein>
<keyword evidence="3" id="KW-1185">Reference proteome</keyword>
<dbReference type="AlphaFoldDB" id="A0AAD6C8G0"/>
<evidence type="ECO:0000313" key="2">
    <source>
        <dbReference type="EMBL" id="KAJ5454484.1"/>
    </source>
</evidence>
<name>A0AAD6C8G0_9EURO</name>
<dbReference type="RefSeq" id="XP_056767440.1">
    <property type="nucleotide sequence ID" value="XM_056908822.1"/>
</dbReference>
<organism evidence="2 3">
    <name type="scientific">Penicillium daleae</name>
    <dbReference type="NCBI Taxonomy" id="63821"/>
    <lineage>
        <taxon>Eukaryota</taxon>
        <taxon>Fungi</taxon>
        <taxon>Dikarya</taxon>
        <taxon>Ascomycota</taxon>
        <taxon>Pezizomycotina</taxon>
        <taxon>Eurotiomycetes</taxon>
        <taxon>Eurotiomycetidae</taxon>
        <taxon>Eurotiales</taxon>
        <taxon>Aspergillaceae</taxon>
        <taxon>Penicillium</taxon>
    </lineage>
</organism>
<evidence type="ECO:0000256" key="1">
    <source>
        <dbReference type="SAM" id="MobiDB-lite"/>
    </source>
</evidence>
<dbReference type="EMBL" id="JAPVEA010000005">
    <property type="protein sequence ID" value="KAJ5454484.1"/>
    <property type="molecule type" value="Genomic_DNA"/>
</dbReference>
<dbReference type="Proteomes" id="UP001213681">
    <property type="component" value="Unassembled WGS sequence"/>
</dbReference>
<evidence type="ECO:0000313" key="3">
    <source>
        <dbReference type="Proteomes" id="UP001213681"/>
    </source>
</evidence>